<dbReference type="EMBL" id="JALJOS010000001">
    <property type="protein sequence ID" value="KAK9844300.1"/>
    <property type="molecule type" value="Genomic_DNA"/>
</dbReference>
<evidence type="ECO:0000259" key="7">
    <source>
        <dbReference type="Pfam" id="PF03813"/>
    </source>
</evidence>
<dbReference type="Pfam" id="PF17405">
    <property type="entry name" value="Nrap_D4"/>
    <property type="match status" value="1"/>
</dbReference>
<dbReference type="InterPro" id="IPR035369">
    <property type="entry name" value="Nrap_D4"/>
</dbReference>
<organism evidence="12 13">
    <name type="scientific">Apatococcus lobatus</name>
    <dbReference type="NCBI Taxonomy" id="904363"/>
    <lineage>
        <taxon>Eukaryota</taxon>
        <taxon>Viridiplantae</taxon>
        <taxon>Chlorophyta</taxon>
        <taxon>core chlorophytes</taxon>
        <taxon>Trebouxiophyceae</taxon>
        <taxon>Chlorellales</taxon>
        <taxon>Chlorellaceae</taxon>
        <taxon>Apatococcus</taxon>
    </lineage>
</organism>
<reference evidence="12 13" key="1">
    <citation type="journal article" date="2024" name="Nat. Commun.">
        <title>Phylogenomics reveals the evolutionary origins of lichenization in chlorophyte algae.</title>
        <authorList>
            <person name="Puginier C."/>
            <person name="Libourel C."/>
            <person name="Otte J."/>
            <person name="Skaloud P."/>
            <person name="Haon M."/>
            <person name="Grisel S."/>
            <person name="Petersen M."/>
            <person name="Berrin J.G."/>
            <person name="Delaux P.M."/>
            <person name="Dal Grande F."/>
            <person name="Keller J."/>
        </authorList>
    </citation>
    <scope>NUCLEOTIDE SEQUENCE [LARGE SCALE GENOMIC DNA]</scope>
    <source>
        <strain evidence="12 13">SAG 2145</strain>
    </source>
</reference>
<dbReference type="InterPro" id="IPR035368">
    <property type="entry name" value="Nrap_D3"/>
</dbReference>
<dbReference type="GO" id="GO:0032545">
    <property type="term" value="C:CURI complex"/>
    <property type="evidence" value="ECO:0007669"/>
    <property type="project" value="TreeGrafter"/>
</dbReference>
<dbReference type="GO" id="GO:0034456">
    <property type="term" value="C:UTP-C complex"/>
    <property type="evidence" value="ECO:0007669"/>
    <property type="project" value="TreeGrafter"/>
</dbReference>
<evidence type="ECO:0000256" key="4">
    <source>
        <dbReference type="ARBA" id="ARBA00023242"/>
    </source>
</evidence>
<comment type="subcellular location">
    <subcellularLocation>
        <location evidence="1 5">Nucleus</location>
        <location evidence="1 5">Nucleolus</location>
    </subcellularLocation>
</comment>
<feature type="domain" description="Nrap protein" evidence="7">
    <location>
        <begin position="171"/>
        <end position="305"/>
    </location>
</feature>
<keyword evidence="13" id="KW-1185">Reference proteome</keyword>
<feature type="region of interest" description="Disordered" evidence="6">
    <location>
        <begin position="380"/>
        <end position="404"/>
    </location>
</feature>
<keyword evidence="4 5" id="KW-0539">Nucleus</keyword>
<dbReference type="PANTHER" id="PTHR17972:SF0">
    <property type="entry name" value="NUCLEOLAR PROTEIN 6"/>
    <property type="match status" value="1"/>
</dbReference>
<feature type="domain" description="Nrap protein" evidence="9">
    <location>
        <begin position="469"/>
        <end position="617"/>
    </location>
</feature>
<dbReference type="InterPro" id="IPR035082">
    <property type="entry name" value="Nrap_D1"/>
</dbReference>
<feature type="domain" description="Nrap protein" evidence="11">
    <location>
        <begin position="818"/>
        <end position="959"/>
    </location>
</feature>
<evidence type="ECO:0000256" key="5">
    <source>
        <dbReference type="RuleBase" id="RU364032"/>
    </source>
</evidence>
<feature type="compositionally biased region" description="Polar residues" evidence="6">
    <location>
        <begin position="10"/>
        <end position="24"/>
    </location>
</feature>
<dbReference type="Pfam" id="PF17403">
    <property type="entry name" value="Nrap_D2"/>
    <property type="match status" value="1"/>
</dbReference>
<evidence type="ECO:0000256" key="6">
    <source>
        <dbReference type="SAM" id="MobiDB-lite"/>
    </source>
</evidence>
<comment type="similarity">
    <text evidence="2 5">Belongs to the NRAP family.</text>
</comment>
<evidence type="ECO:0000256" key="3">
    <source>
        <dbReference type="ARBA" id="ARBA00022884"/>
    </source>
</evidence>
<dbReference type="PANTHER" id="PTHR17972">
    <property type="entry name" value="NUCLEOLAR RNA-ASSOCIATED PROTEIN"/>
    <property type="match status" value="1"/>
</dbReference>
<proteinExistence type="inferred from homology"/>
<feature type="region of interest" description="Disordered" evidence="6">
    <location>
        <begin position="1"/>
        <end position="31"/>
    </location>
</feature>
<dbReference type="GO" id="GO:0032040">
    <property type="term" value="C:small-subunit processome"/>
    <property type="evidence" value="ECO:0007669"/>
    <property type="project" value="TreeGrafter"/>
</dbReference>
<comment type="caution">
    <text evidence="12">The sequence shown here is derived from an EMBL/GenBank/DDBJ whole genome shotgun (WGS) entry which is preliminary data.</text>
</comment>
<sequence>MSACNAGAVWTQSQPTARSQQRVPTETDRGSEELLRLSTGLWEPFEGHRPVLLALSPMLGPAAKRRKLENGSESLAATTLLQLQVDELLQESRNTQKEAEAVLKKLRKLTKVLNSSPVKEVSIQASVVSKHLQSLSCSSQGSWTFKPPDHLGILGGFSNPMHAPGSLRTLDVGVQMPASCFHEKDFSRHRYHDKRLLFLHCLSKQLSRSKVVASQEWCLLNDNARQPCLLLKLADSRFSLRLLPCLAPTTFPVSKLGPARGNLRPVEQAEVKPGQPVPPSPLYNASVLQDMLMQQHAATMQQACQQVPALQDGIVLLKVWAERQGLQSGQHALCSGFLLSMLAARQAMAGSLSPAMSAFQVMKAVLAALAQPGSLTKPVAWPKGKNTEAAKEAARPDLPSPPPPSAFKPSAAVFLLDPSGWLNLAAAVSAASLALAGSCAQHTLAALEKRSSEDVAFDVAFPDFLPKALHYDLFYRIHLPPSAGSPSDPSAASAACMQAEQLVARALGTRVKLVQALSSPTTPCSSLDHLPTPLSVPNSILIAAQVDSTAVLRVLDKGPSGQDAAACKAFRDFWGEKAELRRFPDGTIAEAVVWDASPFQRPLIADRAVQWILGRHLPGARVEVCSGVWDRLLQNPLEPAEDQLAASRQLSAATEKLGKQLRALTTTALRIIAVQPVGAISRRTAPFHPLPHPAAGAAEAPAAQQSVPRCLEPIELLLRLEGSGKWPDDPEAYRITKAAMGVQLAEALQSSYGLHTRASRDCIDVFADGFAFRLLLHSSRDEAMAARPEAPGHEEAERLAARLGHQGLVVGAAGQNAAWAPTARLAILWVNAHLAGNHICPEAVELLVAACFTTATSSLPVPGTSMAGFMRFLYLLGSHPWSIQALIVDPAGDLTREARQQLLADHEAAKQDGSAPALPIYSPADAASLWTRSRPTRAVVGRLAKLAIQSLQALQEVIEGRAGSMDDPAAWQSIFATPIQDFDQAILLNPVALPHSHRGLPVSPDLQPAHPQSLPQNAQAVLQHIPADVARRRGMQKLRNDLLIGLDPLGMFLSQLEKRLGGTVDFGADLVGGTIIGLRWKSRKPLVQKFRRILTSHYIDVAHAPQQQSSIAAAKMMYGHPLDDLP</sequence>
<keyword evidence="3 5" id="KW-0694">RNA-binding</keyword>
<protein>
    <recommendedName>
        <fullName evidence="14">Nucleolar protein 6</fullName>
    </recommendedName>
</protein>
<dbReference type="InterPro" id="IPR005554">
    <property type="entry name" value="NOL6/Upt22"/>
</dbReference>
<dbReference type="Pfam" id="PF17404">
    <property type="entry name" value="Nrap_D3"/>
    <property type="match status" value="1"/>
</dbReference>
<dbReference type="Proteomes" id="UP001438707">
    <property type="component" value="Unassembled WGS sequence"/>
</dbReference>
<dbReference type="GO" id="GO:0006409">
    <property type="term" value="P:tRNA export from nucleus"/>
    <property type="evidence" value="ECO:0007669"/>
    <property type="project" value="TreeGrafter"/>
</dbReference>
<dbReference type="AlphaFoldDB" id="A0AAW1SDU3"/>
<gene>
    <name evidence="12" type="ORF">WJX74_000588</name>
</gene>
<dbReference type="InterPro" id="IPR035370">
    <property type="entry name" value="Nrap_D5"/>
</dbReference>
<evidence type="ECO:0000256" key="2">
    <source>
        <dbReference type="ARBA" id="ARBA00006674"/>
    </source>
</evidence>
<evidence type="ECO:0000259" key="9">
    <source>
        <dbReference type="Pfam" id="PF17404"/>
    </source>
</evidence>
<dbReference type="GO" id="GO:0006364">
    <property type="term" value="P:rRNA processing"/>
    <property type="evidence" value="ECO:0007669"/>
    <property type="project" value="TreeGrafter"/>
</dbReference>
<evidence type="ECO:0000313" key="12">
    <source>
        <dbReference type="EMBL" id="KAK9844300.1"/>
    </source>
</evidence>
<dbReference type="InterPro" id="IPR035367">
    <property type="entry name" value="Nrap_D2"/>
</dbReference>
<evidence type="ECO:0000313" key="13">
    <source>
        <dbReference type="Proteomes" id="UP001438707"/>
    </source>
</evidence>
<accession>A0AAW1SDU3</accession>
<evidence type="ECO:0000259" key="11">
    <source>
        <dbReference type="Pfam" id="PF17406"/>
    </source>
</evidence>
<feature type="domain" description="Nrap protein" evidence="8">
    <location>
        <begin position="309"/>
        <end position="458"/>
    </location>
</feature>
<name>A0AAW1SDU3_9CHLO</name>
<feature type="domain" description="Nrap protein" evidence="10">
    <location>
        <begin position="631"/>
        <end position="788"/>
    </location>
</feature>
<evidence type="ECO:0000256" key="1">
    <source>
        <dbReference type="ARBA" id="ARBA00004604"/>
    </source>
</evidence>
<dbReference type="Gene3D" id="1.10.1410.10">
    <property type="match status" value="1"/>
</dbReference>
<evidence type="ECO:0008006" key="14">
    <source>
        <dbReference type="Google" id="ProtNLM"/>
    </source>
</evidence>
<evidence type="ECO:0000259" key="8">
    <source>
        <dbReference type="Pfam" id="PF17403"/>
    </source>
</evidence>
<dbReference type="Pfam" id="PF17406">
    <property type="entry name" value="Nrap_D5"/>
    <property type="match status" value="1"/>
</dbReference>
<dbReference type="Pfam" id="PF03813">
    <property type="entry name" value="Nrap"/>
    <property type="match status" value="1"/>
</dbReference>
<feature type="compositionally biased region" description="Basic and acidic residues" evidence="6">
    <location>
        <begin position="385"/>
        <end position="395"/>
    </location>
</feature>
<dbReference type="GO" id="GO:0003723">
    <property type="term" value="F:RNA binding"/>
    <property type="evidence" value="ECO:0007669"/>
    <property type="project" value="UniProtKB-KW"/>
</dbReference>
<evidence type="ECO:0000259" key="10">
    <source>
        <dbReference type="Pfam" id="PF17405"/>
    </source>
</evidence>